<dbReference type="RefSeq" id="WP_243515051.1">
    <property type="nucleotide sequence ID" value="NZ_CP094534.1"/>
</dbReference>
<dbReference type="InterPro" id="IPR017517">
    <property type="entry name" value="Maleyloyr_isom"/>
</dbReference>
<dbReference type="Gene3D" id="1.20.120.450">
    <property type="entry name" value="dinb family like domain"/>
    <property type="match status" value="1"/>
</dbReference>
<dbReference type="InterPro" id="IPR024344">
    <property type="entry name" value="MDMPI_metal-binding"/>
</dbReference>
<gene>
    <name evidence="2" type="ORF">MTP16_00810</name>
</gene>
<dbReference type="SUPFAM" id="SSF109854">
    <property type="entry name" value="DinB/YfiT-like putative metalloenzymes"/>
    <property type="match status" value="1"/>
</dbReference>
<evidence type="ECO:0000313" key="2">
    <source>
        <dbReference type="EMBL" id="UOE34207.1"/>
    </source>
</evidence>
<feature type="domain" description="Mycothiol-dependent maleylpyruvate isomerase metal-binding" evidence="1">
    <location>
        <begin position="15"/>
        <end position="158"/>
    </location>
</feature>
<dbReference type="EMBL" id="CP094534">
    <property type="protein sequence ID" value="UOE34207.1"/>
    <property type="molecule type" value="Genomic_DNA"/>
</dbReference>
<dbReference type="Pfam" id="PF11716">
    <property type="entry name" value="MDMPI_N"/>
    <property type="match status" value="1"/>
</dbReference>
<dbReference type="Proteomes" id="UP000831390">
    <property type="component" value="Chromosome"/>
</dbReference>
<evidence type="ECO:0000313" key="3">
    <source>
        <dbReference type="Proteomes" id="UP000831390"/>
    </source>
</evidence>
<protein>
    <submittedName>
        <fullName evidence="2">Maleylpyruvate isomerase N-terminal domain-containing protein</fullName>
    </submittedName>
</protein>
<dbReference type="GO" id="GO:0016853">
    <property type="term" value="F:isomerase activity"/>
    <property type="evidence" value="ECO:0007669"/>
    <property type="project" value="UniProtKB-KW"/>
</dbReference>
<organism evidence="2 3">
    <name type="scientific">Hymenobacter monticola</name>
    <dbReference type="NCBI Taxonomy" id="1705399"/>
    <lineage>
        <taxon>Bacteria</taxon>
        <taxon>Pseudomonadati</taxon>
        <taxon>Bacteroidota</taxon>
        <taxon>Cytophagia</taxon>
        <taxon>Cytophagales</taxon>
        <taxon>Hymenobacteraceae</taxon>
        <taxon>Hymenobacter</taxon>
    </lineage>
</organism>
<keyword evidence="2" id="KW-0413">Isomerase</keyword>
<accession>A0ABY4B4Y0</accession>
<dbReference type="NCBIfam" id="TIGR03083">
    <property type="entry name" value="maleylpyruvate isomerase family mycothiol-dependent enzyme"/>
    <property type="match status" value="1"/>
</dbReference>
<proteinExistence type="predicted"/>
<dbReference type="InterPro" id="IPR034660">
    <property type="entry name" value="DinB/YfiT-like"/>
</dbReference>
<name>A0ABY4B4Y0_9BACT</name>
<evidence type="ECO:0000259" key="1">
    <source>
        <dbReference type="Pfam" id="PF11716"/>
    </source>
</evidence>
<sequence length="279" mass="31139">MTSPPAPIETLPLFAELDRLLLELLRSLPPEDWQRPTLARLWTVKDVAAHLLDGNLRTLSMLRDGYFGETPDDFSYAGMVAYLNRLNAEWVRAMRRLSPAVLMEWLAQSGVEYTAYLHTLDPWAPAAWSVAWAGEMESPNWFHIARDYTEKWHHQQQIREAVGQTAPLMTPALFRPFIDTLLRGLPHAYRAVEAPVGTRVRVHIETEAGGTWELLKTANAWLLAPPMAEAPTAEIALSPEVAWRLFTKGLSAAEAAPLVRLAGEERMAQAALGLVAVMG</sequence>
<reference evidence="2 3" key="1">
    <citation type="submission" date="2022-03" db="EMBL/GenBank/DDBJ databases">
        <title>Hymenobactersp. isolated from the air.</title>
        <authorList>
            <person name="Won M."/>
            <person name="Kwon S.-W."/>
        </authorList>
    </citation>
    <scope>NUCLEOTIDE SEQUENCE [LARGE SCALE GENOMIC DNA]</scope>
    <source>
        <strain evidence="2 3">KACC 22596</strain>
    </source>
</reference>
<keyword evidence="3" id="KW-1185">Reference proteome</keyword>